<comment type="caution">
    <text evidence="3">The sequence shown here is derived from an EMBL/GenBank/DDBJ whole genome shotgun (WGS) entry which is preliminary data.</text>
</comment>
<evidence type="ECO:0000256" key="1">
    <source>
        <dbReference type="SAM" id="Phobius"/>
    </source>
</evidence>
<keyword evidence="1" id="KW-0472">Membrane</keyword>
<dbReference type="InterPro" id="IPR051043">
    <property type="entry name" value="Sulfatase_Mod_Factor_Kinase"/>
</dbReference>
<keyword evidence="1" id="KW-0812">Transmembrane</keyword>
<dbReference type="Gene3D" id="1.25.40.10">
    <property type="entry name" value="Tetratricopeptide repeat domain"/>
    <property type="match status" value="1"/>
</dbReference>
<dbReference type="EMBL" id="BSNK01000002">
    <property type="protein sequence ID" value="GLQ24821.1"/>
    <property type="molecule type" value="Genomic_DNA"/>
</dbReference>
<keyword evidence="4" id="KW-1185">Reference proteome</keyword>
<reference evidence="3" key="2">
    <citation type="submission" date="2023-01" db="EMBL/GenBank/DDBJ databases">
        <title>Draft genome sequence of Algimonas ampicilliniresistens strain NBRC 108219.</title>
        <authorList>
            <person name="Sun Q."/>
            <person name="Mori K."/>
        </authorList>
    </citation>
    <scope>NUCLEOTIDE SEQUENCE</scope>
    <source>
        <strain evidence="3">NBRC 108219</strain>
    </source>
</reference>
<organism evidence="3 4">
    <name type="scientific">Algimonas ampicilliniresistens</name>
    <dbReference type="NCBI Taxonomy" id="1298735"/>
    <lineage>
        <taxon>Bacteria</taxon>
        <taxon>Pseudomonadati</taxon>
        <taxon>Pseudomonadota</taxon>
        <taxon>Alphaproteobacteria</taxon>
        <taxon>Maricaulales</taxon>
        <taxon>Robiginitomaculaceae</taxon>
        <taxon>Algimonas</taxon>
    </lineage>
</organism>
<dbReference type="InterPro" id="IPR016187">
    <property type="entry name" value="CTDL_fold"/>
</dbReference>
<evidence type="ECO:0000259" key="2">
    <source>
        <dbReference type="Pfam" id="PF03781"/>
    </source>
</evidence>
<dbReference type="InterPro" id="IPR011990">
    <property type="entry name" value="TPR-like_helical_dom_sf"/>
</dbReference>
<feature type="domain" description="Sulfatase-modifying factor enzyme-like" evidence="2">
    <location>
        <begin position="271"/>
        <end position="512"/>
    </location>
</feature>
<dbReference type="SUPFAM" id="SSF56436">
    <property type="entry name" value="C-type lectin-like"/>
    <property type="match status" value="1"/>
</dbReference>
<name>A0ABQ5VB99_9PROT</name>
<sequence length="516" mass="55813">MSDKNTDWQPPNDNFNVREERAPWGRYFVYMLLLGAVAAGGIWLASQVVVTDKIPDQARIDLPAETPSEAPPMGADEAAWVLALEKDTLDGYREYLAEFPEGRFAAKAQEQIDIYDNRAWATAEQRNTIAGYEDYLTDWEDGLHADKARERVAEMKAAIDAAERDAAERAARERADWTQAARDNTVASYQTYLDQHPTGVNAGEARSRIATMRASTADTAAWNAAKAANQADAYQQYLTSFPQGAFVAQAMAAIEQLRPSVGKIFSDCDACPSMTVLPSGNDTLGALDTDETARANEKPARPVTIGTPFAIGVREVTFAEYDACIAAGGCSTRPDDKGWGRGTRPVINVSFADAQAYASWLSSSTGHTYSLPTEAQWEYAARAGANDLYPGGSLSALCAFANGASKETPVAWANADCTDPGVGRTLPVGTLSANAFKLRDMVGNVAEWTLDCNTLNLRDAPVDGSADARGSCGQRAVRGGSWFSGPDDLRYSARMMLRRGDRNDFTGFRVIRKIAG</sequence>
<protein>
    <recommendedName>
        <fullName evidence="2">Sulfatase-modifying factor enzyme-like domain-containing protein</fullName>
    </recommendedName>
</protein>
<feature type="transmembrane region" description="Helical" evidence="1">
    <location>
        <begin position="27"/>
        <end position="45"/>
    </location>
</feature>
<dbReference type="PANTHER" id="PTHR23150:SF35">
    <property type="entry name" value="BLL6746 PROTEIN"/>
    <property type="match status" value="1"/>
</dbReference>
<dbReference type="InterPro" id="IPR042095">
    <property type="entry name" value="SUMF_sf"/>
</dbReference>
<proteinExistence type="predicted"/>
<gene>
    <name evidence="3" type="ORF">GCM10007853_26950</name>
</gene>
<keyword evidence="1" id="KW-1133">Transmembrane helix</keyword>
<dbReference type="PANTHER" id="PTHR23150">
    <property type="entry name" value="SULFATASE MODIFYING FACTOR 1, 2"/>
    <property type="match status" value="1"/>
</dbReference>
<accession>A0ABQ5VB99</accession>
<evidence type="ECO:0000313" key="3">
    <source>
        <dbReference type="EMBL" id="GLQ24821.1"/>
    </source>
</evidence>
<dbReference type="InterPro" id="IPR005532">
    <property type="entry name" value="SUMF_dom"/>
</dbReference>
<dbReference type="Proteomes" id="UP001161391">
    <property type="component" value="Unassembled WGS sequence"/>
</dbReference>
<dbReference type="Gene3D" id="3.90.1580.10">
    <property type="entry name" value="paralog of FGE (formylglycine-generating enzyme)"/>
    <property type="match status" value="1"/>
</dbReference>
<evidence type="ECO:0000313" key="4">
    <source>
        <dbReference type="Proteomes" id="UP001161391"/>
    </source>
</evidence>
<reference evidence="3" key="1">
    <citation type="journal article" date="2014" name="Int. J. Syst. Evol. Microbiol.">
        <title>Complete genome of a new Firmicutes species belonging to the dominant human colonic microbiota ('Ruminococcus bicirculans') reveals two chromosomes and a selective capacity to utilize plant glucans.</title>
        <authorList>
            <consortium name="NISC Comparative Sequencing Program"/>
            <person name="Wegmann U."/>
            <person name="Louis P."/>
            <person name="Goesmann A."/>
            <person name="Henrissat B."/>
            <person name="Duncan S.H."/>
            <person name="Flint H.J."/>
        </authorList>
    </citation>
    <scope>NUCLEOTIDE SEQUENCE</scope>
    <source>
        <strain evidence="3">NBRC 108219</strain>
    </source>
</reference>
<dbReference type="RefSeq" id="WP_284391678.1">
    <property type="nucleotide sequence ID" value="NZ_BSNK01000002.1"/>
</dbReference>
<dbReference type="Pfam" id="PF03781">
    <property type="entry name" value="FGE-sulfatase"/>
    <property type="match status" value="1"/>
</dbReference>